<evidence type="ECO:0000313" key="4">
    <source>
        <dbReference type="Proteomes" id="UP001516023"/>
    </source>
</evidence>
<evidence type="ECO:0000256" key="2">
    <source>
        <dbReference type="SAM" id="Phobius"/>
    </source>
</evidence>
<reference evidence="3 4" key="1">
    <citation type="journal article" date="2020" name="G3 (Bethesda)">
        <title>Improved Reference Genome for Cyclotella cryptica CCMP332, a Model for Cell Wall Morphogenesis, Salinity Adaptation, and Lipid Production in Diatoms (Bacillariophyta).</title>
        <authorList>
            <person name="Roberts W.R."/>
            <person name="Downey K.M."/>
            <person name="Ruck E.C."/>
            <person name="Traller J.C."/>
            <person name="Alverson A.J."/>
        </authorList>
    </citation>
    <scope>NUCLEOTIDE SEQUENCE [LARGE SCALE GENOMIC DNA]</scope>
    <source>
        <strain evidence="3 4">CCMP332</strain>
    </source>
</reference>
<evidence type="ECO:0000256" key="1">
    <source>
        <dbReference type="SAM" id="MobiDB-lite"/>
    </source>
</evidence>
<organism evidence="3 4">
    <name type="scientific">Cyclotella cryptica</name>
    <dbReference type="NCBI Taxonomy" id="29204"/>
    <lineage>
        <taxon>Eukaryota</taxon>
        <taxon>Sar</taxon>
        <taxon>Stramenopiles</taxon>
        <taxon>Ochrophyta</taxon>
        <taxon>Bacillariophyta</taxon>
        <taxon>Coscinodiscophyceae</taxon>
        <taxon>Thalassiosirophycidae</taxon>
        <taxon>Stephanodiscales</taxon>
        <taxon>Stephanodiscaceae</taxon>
        <taxon>Cyclotella</taxon>
    </lineage>
</organism>
<dbReference type="AlphaFoldDB" id="A0ABD3PAS2"/>
<evidence type="ECO:0000313" key="3">
    <source>
        <dbReference type="EMBL" id="KAL3785128.1"/>
    </source>
</evidence>
<dbReference type="EMBL" id="JABMIG020000220">
    <property type="protein sequence ID" value="KAL3785128.1"/>
    <property type="molecule type" value="Genomic_DNA"/>
</dbReference>
<keyword evidence="2" id="KW-1133">Transmembrane helix</keyword>
<feature type="transmembrane region" description="Helical" evidence="2">
    <location>
        <begin position="208"/>
        <end position="230"/>
    </location>
</feature>
<protein>
    <submittedName>
        <fullName evidence="3">Uncharacterized protein</fullName>
    </submittedName>
</protein>
<gene>
    <name evidence="3" type="ORF">HJC23_013287</name>
</gene>
<name>A0ABD3PAS2_9STRA</name>
<accession>A0ABD3PAS2</accession>
<proteinExistence type="predicted"/>
<keyword evidence="2" id="KW-0472">Membrane</keyword>
<feature type="compositionally biased region" description="Polar residues" evidence="1">
    <location>
        <begin position="108"/>
        <end position="120"/>
    </location>
</feature>
<dbReference type="Proteomes" id="UP001516023">
    <property type="component" value="Unassembled WGS sequence"/>
</dbReference>
<feature type="region of interest" description="Disordered" evidence="1">
    <location>
        <begin position="95"/>
        <end position="120"/>
    </location>
</feature>
<comment type="caution">
    <text evidence="3">The sequence shown here is derived from an EMBL/GenBank/DDBJ whole genome shotgun (WGS) entry which is preliminary data.</text>
</comment>
<sequence length="323" mass="34546">MVFLCGYVLRAICRRGRIRILEEYLKNTTTRTIVIAHALLMIPAGLARKNGYCTLSKEVIQPGPTLRTDFSPTYTYLETMSSSVGELSRLDWGADNSGRGHRRGEGSIGSTGVSIDTNNGAVETTVGGSNVAAPSSRYDPKAMSRIVDITDLVDDASESSDDEDIIGHSSEGGAFTVLTKNGSQSNLTNPKKVYGPGGAGCSLVTQQFLILFALLSVIIGACVAIGYAVIDAKGMFPNPSIESDGNQQQHLLKTAERIVTACSEGRLNEDMSDCQKLCHSSMCCFDSGEYNCKEDESKACAVFAGCEALIDGAMLYEDELGEE</sequence>
<keyword evidence="4" id="KW-1185">Reference proteome</keyword>
<keyword evidence="2" id="KW-0812">Transmembrane</keyword>